<dbReference type="SUPFAM" id="SSF52833">
    <property type="entry name" value="Thioredoxin-like"/>
    <property type="match status" value="1"/>
</dbReference>
<protein>
    <recommendedName>
        <fullName evidence="1">Thioredoxin domain-containing protein</fullName>
    </recommendedName>
</protein>
<dbReference type="PROSITE" id="PS51257">
    <property type="entry name" value="PROKAR_LIPOPROTEIN"/>
    <property type="match status" value="1"/>
</dbReference>
<feature type="domain" description="Thioredoxin" evidence="1">
    <location>
        <begin position="337"/>
        <end position="478"/>
    </location>
</feature>
<evidence type="ECO:0000313" key="3">
    <source>
        <dbReference type="Proteomes" id="UP001164705"/>
    </source>
</evidence>
<dbReference type="RefSeq" id="WP_267676703.1">
    <property type="nucleotide sequence ID" value="NZ_CP113088.1"/>
</dbReference>
<sequence length="478" mass="55988">MKLKPIYLILSILLLIVSCIPDSETSIQDHQAYFGGEVINPNSDYIVLRKSGKLIDSIFLDKKNKFSYKLEDFEPGLYNFYDGKEAQSILIHDNDSLMLRLNTLEFDESPVYTGIGAKENNYLMDLFLVNEIEESTTLGSCKKLDPIAFDKKYRTIRDSKLRKLKAFQTKNKTSDLFQKIATANINYLYYSHKELYPLANYRQSDTDVFNLLPDNFYDYRKDIDYNSDILKDYGIYYNFLRFHFNNIALQKHFEHSNDKIYDELLVDYNLDKMALIDEKIENESIKNILLNNTMMHFISISKKTEDYDEMLQSFKTKSTNNNDINKAIRIIDSYKRLKPGLAIPEIKLLDKDDNHVFLKALIKKPTVLYFWSKDNKYSIINSHKRAKELHAKYPEVDFISINLDNISFEEQLAILKHYNVVNNDEYRFLTPEQSKETLAIKPINKVFLIDGSGKIINAKANMFTIRFEQELLGTINKI</sequence>
<dbReference type="Gene3D" id="3.40.30.10">
    <property type="entry name" value="Glutaredoxin"/>
    <property type="match status" value="1"/>
</dbReference>
<reference evidence="2" key="1">
    <citation type="submission" date="2022-11" db="EMBL/GenBank/DDBJ databases">
        <title>Lacinutrix neustonica HL-RS19T sp. nov., isolated from the surface microlayer sample of brackish Lake Shihwa.</title>
        <authorList>
            <person name="Choi J.Y."/>
            <person name="Hwang C.Y."/>
        </authorList>
    </citation>
    <scope>NUCLEOTIDE SEQUENCE</scope>
    <source>
        <strain evidence="2">HL-RS19</strain>
    </source>
</reference>
<dbReference type="AlphaFoldDB" id="A0A9E8SDH4"/>
<gene>
    <name evidence="2" type="ORF">N7U66_20390</name>
</gene>
<dbReference type="InterPro" id="IPR036249">
    <property type="entry name" value="Thioredoxin-like_sf"/>
</dbReference>
<organism evidence="2 3">
    <name type="scientific">Lacinutrix neustonica</name>
    <dbReference type="NCBI Taxonomy" id="2980107"/>
    <lineage>
        <taxon>Bacteria</taxon>
        <taxon>Pseudomonadati</taxon>
        <taxon>Bacteroidota</taxon>
        <taxon>Flavobacteriia</taxon>
        <taxon>Flavobacteriales</taxon>
        <taxon>Flavobacteriaceae</taxon>
        <taxon>Lacinutrix</taxon>
    </lineage>
</organism>
<evidence type="ECO:0000259" key="1">
    <source>
        <dbReference type="PROSITE" id="PS51352"/>
    </source>
</evidence>
<dbReference type="PROSITE" id="PS51352">
    <property type="entry name" value="THIOREDOXIN_2"/>
    <property type="match status" value="1"/>
</dbReference>
<dbReference type="Proteomes" id="UP001164705">
    <property type="component" value="Chromosome"/>
</dbReference>
<name>A0A9E8SDH4_9FLAO</name>
<dbReference type="InterPro" id="IPR013766">
    <property type="entry name" value="Thioredoxin_domain"/>
</dbReference>
<dbReference type="KEGG" id="lnu:N7U66_20390"/>
<accession>A0A9E8SDH4</accession>
<dbReference type="EMBL" id="CP113088">
    <property type="protein sequence ID" value="WAC02106.1"/>
    <property type="molecule type" value="Genomic_DNA"/>
</dbReference>
<keyword evidence="3" id="KW-1185">Reference proteome</keyword>
<evidence type="ECO:0000313" key="2">
    <source>
        <dbReference type="EMBL" id="WAC02106.1"/>
    </source>
</evidence>
<proteinExistence type="predicted"/>